<keyword evidence="2" id="KW-0808">Transferase</keyword>
<keyword evidence="2" id="KW-0489">Methyltransferase</keyword>
<dbReference type="STRING" id="1479485.DA73_0203845"/>
<name>A0A0C1RAG5_9CYAN</name>
<accession>A0A0C1RAG5</accession>
<dbReference type="RefSeq" id="WP_038074084.1">
    <property type="nucleotide sequence ID" value="NZ_JHEG04000001.1"/>
</dbReference>
<dbReference type="EMBL" id="JHEG02000019">
    <property type="protein sequence ID" value="KIE12663.1"/>
    <property type="molecule type" value="Genomic_DNA"/>
</dbReference>
<dbReference type="Proteomes" id="UP000029738">
    <property type="component" value="Unassembled WGS sequence"/>
</dbReference>
<dbReference type="InterPro" id="IPR029063">
    <property type="entry name" value="SAM-dependent_MTases_sf"/>
</dbReference>
<dbReference type="Gene3D" id="3.40.50.150">
    <property type="entry name" value="Vaccinia Virus protein VP39"/>
    <property type="match status" value="1"/>
</dbReference>
<dbReference type="GO" id="GO:0008168">
    <property type="term" value="F:methyltransferase activity"/>
    <property type="evidence" value="ECO:0007669"/>
    <property type="project" value="UniProtKB-KW"/>
</dbReference>
<protein>
    <submittedName>
        <fullName evidence="1">Class I SAM-dependent methyltransferase</fullName>
    </submittedName>
    <submittedName>
        <fullName evidence="2">Methyltransferase type 11</fullName>
    </submittedName>
</protein>
<dbReference type="Pfam" id="PF13489">
    <property type="entry name" value="Methyltransf_23"/>
    <property type="match status" value="1"/>
</dbReference>
<dbReference type="OrthoDB" id="9816424at2"/>
<reference evidence="1" key="2">
    <citation type="submission" date="2019-11" db="EMBL/GenBank/DDBJ databases">
        <title>Improved Assembly of Tolypothrix boutellei genome.</title>
        <authorList>
            <person name="Sarangi A.N."/>
            <person name="Mukherjee M."/>
            <person name="Ghosh S."/>
            <person name="Singh D."/>
            <person name="Das A."/>
            <person name="Kant S."/>
            <person name="Prusty A."/>
            <person name="Tripathy S."/>
        </authorList>
    </citation>
    <scope>NUCLEOTIDE SEQUENCE</scope>
    <source>
        <strain evidence="1">VB521301</strain>
    </source>
</reference>
<proteinExistence type="predicted"/>
<evidence type="ECO:0000313" key="2">
    <source>
        <dbReference type="EMBL" id="KIE12663.1"/>
    </source>
</evidence>
<evidence type="ECO:0000313" key="3">
    <source>
        <dbReference type="Proteomes" id="UP000029738"/>
    </source>
</evidence>
<evidence type="ECO:0000313" key="1">
    <source>
        <dbReference type="EMBL" id="KAF3888452.1"/>
    </source>
</evidence>
<dbReference type="SUPFAM" id="SSF53335">
    <property type="entry name" value="S-adenosyl-L-methionine-dependent methyltransferases"/>
    <property type="match status" value="1"/>
</dbReference>
<gene>
    <name evidence="2" type="ORF">DA73_0203845</name>
    <name evidence="1" type="ORF">DA73_0400025380</name>
</gene>
<comment type="caution">
    <text evidence="2">The sequence shown here is derived from an EMBL/GenBank/DDBJ whole genome shotgun (WGS) entry which is preliminary data.</text>
</comment>
<organism evidence="2">
    <name type="scientific">Tolypothrix bouteillei VB521301</name>
    <dbReference type="NCBI Taxonomy" id="1479485"/>
    <lineage>
        <taxon>Bacteria</taxon>
        <taxon>Bacillati</taxon>
        <taxon>Cyanobacteriota</taxon>
        <taxon>Cyanophyceae</taxon>
        <taxon>Nostocales</taxon>
        <taxon>Tolypothrichaceae</taxon>
        <taxon>Tolypothrix</taxon>
    </lineage>
</organism>
<dbReference type="EMBL" id="JHEG04000001">
    <property type="protein sequence ID" value="KAF3888452.1"/>
    <property type="molecule type" value="Genomic_DNA"/>
</dbReference>
<dbReference type="GO" id="GO:0032259">
    <property type="term" value="P:methylation"/>
    <property type="evidence" value="ECO:0007669"/>
    <property type="project" value="UniProtKB-KW"/>
</dbReference>
<dbReference type="AlphaFoldDB" id="A0A0C1RAG5"/>
<reference evidence="2" key="1">
    <citation type="journal article" date="2015" name="Genome Announc.">
        <title>Draft Genome Sequence of Tolypothrix boutellei Strain VB521301.</title>
        <authorList>
            <person name="Chandrababunaidu M.M."/>
            <person name="Singh D."/>
            <person name="Sen D."/>
            <person name="Bhan S."/>
            <person name="Das S."/>
            <person name="Gupta A."/>
            <person name="Adhikary S.P."/>
            <person name="Tripathy S."/>
        </authorList>
    </citation>
    <scope>NUCLEOTIDE SEQUENCE</scope>
    <source>
        <strain evidence="2">VB521301</strain>
    </source>
</reference>
<keyword evidence="3" id="KW-1185">Reference proteome</keyword>
<sequence length="211" mass="24471">MQLISSLNIKNSEYLSKDRLISYHHQMRLIFSLGHQVKNVLEIGIFNSLMTHLLKSSGYNVTTADIDPSLRPDLIVDLASDFSLPKDTFDAIVLFQVLEHLPYEHSEQALQKLAEATKRFVVISIPSCSRFLAIQVRFAYFQRPRHLFLNIPKFWSTKPICNQHCWEMGLKGYPKKRILNSVAKAGLTVKQEFVDPTYPYHYFLVMEKHSK</sequence>